<evidence type="ECO:0000256" key="9">
    <source>
        <dbReference type="ARBA" id="ARBA00023136"/>
    </source>
</evidence>
<reference evidence="12 13" key="1">
    <citation type="journal article" date="2017" name="Genome Announc.">
        <title>Draft Genome Sequence of a Sporulating and Motile Strain of Lachnotalea glycerini Isolated from Water in Quebec City, Canada.</title>
        <authorList>
            <person name="Maheux A.F."/>
            <person name="Boudreau D.K."/>
            <person name="Berube E."/>
            <person name="Boissinot M."/>
            <person name="Raymond F."/>
            <person name="Brodeur S."/>
            <person name="Corbeil J."/>
            <person name="Isabel S."/>
            <person name="Omar R.F."/>
            <person name="Bergeron M.G."/>
        </authorList>
    </citation>
    <scope>NUCLEOTIDE SEQUENCE [LARGE SCALE GENOMIC DNA]</scope>
    <source>
        <strain evidence="12 13">CCRI-19302</strain>
    </source>
</reference>
<keyword evidence="3" id="KW-0813">Transport</keyword>
<keyword evidence="6" id="KW-0547">Nucleotide-binding</keyword>
<evidence type="ECO:0000259" key="11">
    <source>
        <dbReference type="PROSITE" id="PS50893"/>
    </source>
</evidence>
<comment type="similarity">
    <text evidence="2">Belongs to the ABC transporter superfamily.</text>
</comment>
<feature type="domain" description="ABC transporter" evidence="11">
    <location>
        <begin position="263"/>
        <end position="460"/>
    </location>
</feature>
<dbReference type="PANTHER" id="PTHR43553:SF23">
    <property type="entry name" value="ABC TRANSPORTER ATP-BINDING COMPONENT"/>
    <property type="match status" value="1"/>
</dbReference>
<comment type="function">
    <text evidence="10">Probably part of an ABC transporter complex. Responsible for energy coupling to the transport system.</text>
</comment>
<dbReference type="InterPro" id="IPR003593">
    <property type="entry name" value="AAA+_ATPase"/>
</dbReference>
<feature type="domain" description="ABC transporter" evidence="11">
    <location>
        <begin position="2"/>
        <end position="241"/>
    </location>
</feature>
<dbReference type="InterPro" id="IPR017871">
    <property type="entry name" value="ABC_transporter-like_CS"/>
</dbReference>
<evidence type="ECO:0000313" key="13">
    <source>
        <dbReference type="Proteomes" id="UP000216411"/>
    </source>
</evidence>
<dbReference type="SUPFAM" id="SSF52540">
    <property type="entry name" value="P-loop containing nucleoside triphosphate hydrolases"/>
    <property type="match status" value="2"/>
</dbReference>
<dbReference type="GO" id="GO:0005524">
    <property type="term" value="F:ATP binding"/>
    <property type="evidence" value="ECO:0007669"/>
    <property type="project" value="UniProtKB-KW"/>
</dbReference>
<dbReference type="Pfam" id="PF00005">
    <property type="entry name" value="ABC_tran"/>
    <property type="match status" value="2"/>
</dbReference>
<dbReference type="EMBL" id="NOKA02000001">
    <property type="protein sequence ID" value="RDY33059.1"/>
    <property type="molecule type" value="Genomic_DNA"/>
</dbReference>
<dbReference type="Gene3D" id="3.40.50.300">
    <property type="entry name" value="P-loop containing nucleotide triphosphate hydrolases"/>
    <property type="match status" value="2"/>
</dbReference>
<keyword evidence="7 12" id="KW-0067">ATP-binding</keyword>
<name>A0A371JK07_9FIRM</name>
<dbReference type="RefSeq" id="WP_094378831.1">
    <property type="nucleotide sequence ID" value="NZ_NOKA02000001.1"/>
</dbReference>
<dbReference type="PROSITE" id="PS50893">
    <property type="entry name" value="ABC_TRANSPORTER_2"/>
    <property type="match status" value="2"/>
</dbReference>
<evidence type="ECO:0000256" key="2">
    <source>
        <dbReference type="ARBA" id="ARBA00005417"/>
    </source>
</evidence>
<dbReference type="GO" id="GO:0042626">
    <property type="term" value="F:ATPase-coupled transmembrane transporter activity"/>
    <property type="evidence" value="ECO:0007669"/>
    <property type="project" value="TreeGrafter"/>
</dbReference>
<dbReference type="PANTHER" id="PTHR43553">
    <property type="entry name" value="HEAVY METAL TRANSPORTER"/>
    <property type="match status" value="1"/>
</dbReference>
<comment type="subcellular location">
    <subcellularLocation>
        <location evidence="1">Cell membrane</location>
        <topology evidence="1">Peripheral membrane protein</topology>
    </subcellularLocation>
</comment>
<dbReference type="Proteomes" id="UP000216411">
    <property type="component" value="Unassembled WGS sequence"/>
</dbReference>
<keyword evidence="8" id="KW-1278">Translocase</keyword>
<evidence type="ECO:0000256" key="4">
    <source>
        <dbReference type="ARBA" id="ARBA00022475"/>
    </source>
</evidence>
<organism evidence="12 13">
    <name type="scientific">Lachnotalea glycerini</name>
    <dbReference type="NCBI Taxonomy" id="1763509"/>
    <lineage>
        <taxon>Bacteria</taxon>
        <taxon>Bacillati</taxon>
        <taxon>Bacillota</taxon>
        <taxon>Clostridia</taxon>
        <taxon>Lachnospirales</taxon>
        <taxon>Lachnospiraceae</taxon>
        <taxon>Lachnotalea</taxon>
    </lineage>
</organism>
<dbReference type="GO" id="GO:0016887">
    <property type="term" value="F:ATP hydrolysis activity"/>
    <property type="evidence" value="ECO:0007669"/>
    <property type="project" value="InterPro"/>
</dbReference>
<dbReference type="AlphaFoldDB" id="A0A371JK07"/>
<evidence type="ECO:0000256" key="3">
    <source>
        <dbReference type="ARBA" id="ARBA00022448"/>
    </source>
</evidence>
<accession>A0A371JK07</accession>
<sequence length="460" mass="51287">MVSIQGVSYGYDSRKKILKVINLEIKQGECILLCGESGCGKTTMTKLVNGLIPHFCEQCELEGTVRIQDMEVASTKLYKIAESVGSVFQNPKSQFFQLDTDSEIAFGMENQGKSKEEMQSRLQNTVHNLHLEKLLGRNIFELSGGEKQLLAFASVYAMNPSVYVLDEPTANLDFSAIQSIKQLLRILKQNGHTIIIAEHRLSFLYDLLDRAVYLKNGILIKVYSKEEFLALSEQDRKRMGLRCLKEEEGELPKAHGAGKDIGLSIEALTVGYKKKCVLFNNISFSAIQGEILAITGYNGIGKTTLIRCVCGLMKQMGGQILLDGKIMPEKVRRQQCILVMQDVNHQLFAESVWEECKISGDGLEDSVIKSELKQMGLLSYADRHPMALSGGQKQRLAIVTAILSCKKILIFDEPTSGLDYATMIMVSTRLKKLAKSGRIVIVVTHDKEFMLSACDRVLKI</sequence>
<gene>
    <name evidence="12" type="ORF">CG710_000580</name>
</gene>
<keyword evidence="5" id="KW-0677">Repeat</keyword>
<keyword evidence="4" id="KW-1003">Cell membrane</keyword>
<evidence type="ECO:0000256" key="6">
    <source>
        <dbReference type="ARBA" id="ARBA00022741"/>
    </source>
</evidence>
<evidence type="ECO:0000256" key="10">
    <source>
        <dbReference type="ARBA" id="ARBA00025157"/>
    </source>
</evidence>
<dbReference type="InterPro" id="IPR027417">
    <property type="entry name" value="P-loop_NTPase"/>
</dbReference>
<evidence type="ECO:0000256" key="8">
    <source>
        <dbReference type="ARBA" id="ARBA00022967"/>
    </source>
</evidence>
<dbReference type="GO" id="GO:0043190">
    <property type="term" value="C:ATP-binding cassette (ABC) transporter complex"/>
    <property type="evidence" value="ECO:0007669"/>
    <property type="project" value="TreeGrafter"/>
</dbReference>
<dbReference type="CDD" id="cd03225">
    <property type="entry name" value="ABC_cobalt_CbiO_domain1"/>
    <property type="match status" value="1"/>
</dbReference>
<comment type="caution">
    <text evidence="12">The sequence shown here is derived from an EMBL/GenBank/DDBJ whole genome shotgun (WGS) entry which is preliminary data.</text>
</comment>
<dbReference type="InterPro" id="IPR015856">
    <property type="entry name" value="ABC_transpr_CbiO/EcfA_su"/>
</dbReference>
<keyword evidence="13" id="KW-1185">Reference proteome</keyword>
<proteinExistence type="inferred from homology"/>
<dbReference type="InterPro" id="IPR050095">
    <property type="entry name" value="ECF_ABC_transporter_ATP-bd"/>
</dbReference>
<evidence type="ECO:0000313" key="12">
    <source>
        <dbReference type="EMBL" id="RDY33059.1"/>
    </source>
</evidence>
<dbReference type="InterPro" id="IPR003439">
    <property type="entry name" value="ABC_transporter-like_ATP-bd"/>
</dbReference>
<dbReference type="OrthoDB" id="501320at2"/>
<dbReference type="PROSITE" id="PS00211">
    <property type="entry name" value="ABC_TRANSPORTER_1"/>
    <property type="match status" value="2"/>
</dbReference>
<evidence type="ECO:0000256" key="7">
    <source>
        <dbReference type="ARBA" id="ARBA00022840"/>
    </source>
</evidence>
<keyword evidence="9" id="KW-0472">Membrane</keyword>
<dbReference type="SMART" id="SM00382">
    <property type="entry name" value="AAA"/>
    <property type="match status" value="2"/>
</dbReference>
<evidence type="ECO:0000256" key="5">
    <source>
        <dbReference type="ARBA" id="ARBA00022737"/>
    </source>
</evidence>
<evidence type="ECO:0000256" key="1">
    <source>
        <dbReference type="ARBA" id="ARBA00004202"/>
    </source>
</evidence>
<protein>
    <submittedName>
        <fullName evidence="12">ATP-binding cassette domain-containing protein</fullName>
    </submittedName>
</protein>